<dbReference type="Pfam" id="PF13175">
    <property type="entry name" value="AAA_15"/>
    <property type="match status" value="1"/>
</dbReference>
<dbReference type="InterPro" id="IPR041685">
    <property type="entry name" value="AAA_GajA/Old/RecF-like"/>
</dbReference>
<dbReference type="PANTHER" id="PTHR43581:SF4">
    <property type="entry name" value="ATP_GTP PHOSPHATASE"/>
    <property type="match status" value="1"/>
</dbReference>
<reference evidence="2 3" key="1">
    <citation type="journal article" date="2019" name="Microbiol. Resour. Announc.">
        <title>Draft Genome Sequence of Comamonas testosteroni TA441, a Bacterium That Has a Cryptic Phenol Degradation Gene Cluster.</title>
        <authorList>
            <person name="Arai H."/>
            <person name="Ishii M."/>
        </authorList>
    </citation>
    <scope>NUCLEOTIDE SEQUENCE [LARGE SCALE GENOMIC DNA]</scope>
    <source>
        <strain evidence="2 3">TA441</strain>
    </source>
</reference>
<dbReference type="GO" id="GO:0016887">
    <property type="term" value="F:ATP hydrolysis activity"/>
    <property type="evidence" value="ECO:0007669"/>
    <property type="project" value="InterPro"/>
</dbReference>
<comment type="caution">
    <text evidence="2">The sequence shown here is derived from an EMBL/GenBank/DDBJ whole genome shotgun (WGS) entry which is preliminary data.</text>
</comment>
<dbReference type="InterPro" id="IPR027417">
    <property type="entry name" value="P-loop_NTPase"/>
</dbReference>
<dbReference type="CDD" id="cd00267">
    <property type="entry name" value="ABC_ATPase"/>
    <property type="match status" value="1"/>
</dbReference>
<protein>
    <recommendedName>
        <fullName evidence="1">Endonuclease GajA/Old nuclease/RecF-like AAA domain-containing protein</fullName>
    </recommendedName>
</protein>
<feature type="domain" description="Endonuclease GajA/Old nuclease/RecF-like AAA" evidence="1">
    <location>
        <begin position="155"/>
        <end position="292"/>
    </location>
</feature>
<dbReference type="EMBL" id="BKBW01000007">
    <property type="protein sequence ID" value="GEQ76480.1"/>
    <property type="molecule type" value="Genomic_DNA"/>
</dbReference>
<proteinExistence type="predicted"/>
<dbReference type="Proteomes" id="UP000323105">
    <property type="component" value="Unassembled WGS sequence"/>
</dbReference>
<accession>A0A5A7MG66</accession>
<dbReference type="InterPro" id="IPR051396">
    <property type="entry name" value="Bact_Antivir_Def_Nuclease"/>
</dbReference>
<dbReference type="Gene3D" id="3.40.50.300">
    <property type="entry name" value="P-loop containing nucleotide triphosphate hydrolases"/>
    <property type="match status" value="2"/>
</dbReference>
<evidence type="ECO:0000259" key="1">
    <source>
        <dbReference type="Pfam" id="PF13175"/>
    </source>
</evidence>
<dbReference type="AlphaFoldDB" id="A0A5A7MG66"/>
<name>A0A5A7MG66_COMTE</name>
<dbReference type="PANTHER" id="PTHR43581">
    <property type="entry name" value="ATP/GTP PHOSPHATASE"/>
    <property type="match status" value="1"/>
</dbReference>
<organism evidence="2 3">
    <name type="scientific">Comamonas testosteroni</name>
    <name type="common">Pseudomonas testosteroni</name>
    <dbReference type="NCBI Taxonomy" id="285"/>
    <lineage>
        <taxon>Bacteria</taxon>
        <taxon>Pseudomonadati</taxon>
        <taxon>Pseudomonadota</taxon>
        <taxon>Betaproteobacteria</taxon>
        <taxon>Burkholderiales</taxon>
        <taxon>Comamonadaceae</taxon>
        <taxon>Comamonas</taxon>
    </lineage>
</organism>
<dbReference type="SUPFAM" id="SSF52540">
    <property type="entry name" value="P-loop containing nucleoside triphosphate hydrolases"/>
    <property type="match status" value="1"/>
</dbReference>
<sequence>MTKLKKITINKFRALNNVEVEFGDYITVICGKNGTSKSSILGIAAQIFSFTKNYVTDENLSEFRQISGRGFKSQYSEHIRISEKFDTPGSLSASIEVHDGYTDQDATATLELMLRAIRERGEIRKRLPRPVIRKNSTATGNTSRNFTHPVIFLSLKRLFPIADRDYQAIDFEYLSNNEQDFIALTNELLNRSSTKATGTHGTITSAVAHGDNYNHESVSAGEDNAGQIIMALLSFKKLKEEYADYKGGLLLIDEADAGLFPTAQINLLKILDRECRKLNLQVIMTSHSPIMIQHAFDQSQQKFSKKFKTIYLSNTYGAVQVMGDWSWAKISADIHTKTVVADAKTALPSVNVYFEDKEAEDFFDALLMRQPIKKFTTSMSQVTLGCTNYVNLLKNNVPEFTEKSIICLDSDAAPQITGHNFSTVVLLPGHLPPDQLIFEHLYNLPPDDGYWTNKLQFTRDVFTNEAREVIREFGIGGDKVNVSDHVKAYKGNSKPREIFKKFYKGDQMQNLLSCGEKPHNAWKHWIEKNPVLANNFLEQFKNVIYSVMKNAYAVDEAKLMTLEVRLKKVPSVLKQAV</sequence>
<evidence type="ECO:0000313" key="3">
    <source>
        <dbReference type="Proteomes" id="UP000323105"/>
    </source>
</evidence>
<evidence type="ECO:0000313" key="2">
    <source>
        <dbReference type="EMBL" id="GEQ76480.1"/>
    </source>
</evidence>
<gene>
    <name evidence="2" type="ORF">CTTA_3485</name>
</gene>
<dbReference type="GO" id="GO:0006302">
    <property type="term" value="P:double-strand break repair"/>
    <property type="evidence" value="ECO:0007669"/>
    <property type="project" value="InterPro"/>
</dbReference>